<keyword evidence="15" id="KW-1185">Reference proteome</keyword>
<evidence type="ECO:0000256" key="9">
    <source>
        <dbReference type="ARBA" id="ARBA00022989"/>
    </source>
</evidence>
<proteinExistence type="inferred from homology"/>
<evidence type="ECO:0000256" key="4">
    <source>
        <dbReference type="ARBA" id="ARBA00022448"/>
    </source>
</evidence>
<evidence type="ECO:0000313" key="14">
    <source>
        <dbReference type="EMBL" id="AZG71577.1"/>
    </source>
</evidence>
<dbReference type="PANTHER" id="PTHR30183">
    <property type="entry name" value="MOLYBDENUM TRANSPORT SYSTEM PERMEASE PROTEIN MODB"/>
    <property type="match status" value="1"/>
</dbReference>
<evidence type="ECO:0000256" key="3">
    <source>
        <dbReference type="ARBA" id="ARBA00007069"/>
    </source>
</evidence>
<evidence type="ECO:0000256" key="10">
    <source>
        <dbReference type="ARBA" id="ARBA00023136"/>
    </source>
</evidence>
<dbReference type="Proteomes" id="UP000278035">
    <property type="component" value="Chromosome"/>
</dbReference>
<evidence type="ECO:0000256" key="5">
    <source>
        <dbReference type="ARBA" id="ARBA00022475"/>
    </source>
</evidence>
<keyword evidence="7 12" id="KW-0997">Cell inner membrane</keyword>
<feature type="transmembrane region" description="Helical" evidence="11">
    <location>
        <begin position="137"/>
        <end position="156"/>
    </location>
</feature>
<dbReference type="EMBL" id="CP034015">
    <property type="protein sequence ID" value="AZG71577.1"/>
    <property type="molecule type" value="Genomic_DNA"/>
</dbReference>
<dbReference type="AlphaFoldDB" id="A0A3G8LQ95"/>
<dbReference type="KEGG" id="slj:EGC82_01585"/>
<keyword evidence="9 11" id="KW-1133">Transmembrane helix</keyword>
<dbReference type="Pfam" id="PF00528">
    <property type="entry name" value="BPD_transp_1"/>
    <property type="match status" value="1"/>
</dbReference>
<dbReference type="PANTHER" id="PTHR30183:SF8">
    <property type="entry name" value="MOLYBDENUM TRANSPORT SYSTEM PERMEASE"/>
    <property type="match status" value="1"/>
</dbReference>
<comment type="similarity">
    <text evidence="3 12">Belongs to the binding-protein-dependent transport system permease family. CysTW subfamily.</text>
</comment>
<evidence type="ECO:0000256" key="2">
    <source>
        <dbReference type="ARBA" id="ARBA00004429"/>
    </source>
</evidence>
<keyword evidence="8 11" id="KW-0812">Transmembrane</keyword>
<evidence type="ECO:0000313" key="15">
    <source>
        <dbReference type="Proteomes" id="UP000278035"/>
    </source>
</evidence>
<dbReference type="InterPro" id="IPR035906">
    <property type="entry name" value="MetI-like_sf"/>
</dbReference>
<dbReference type="GO" id="GO:0005886">
    <property type="term" value="C:plasma membrane"/>
    <property type="evidence" value="ECO:0007669"/>
    <property type="project" value="UniProtKB-SubCell"/>
</dbReference>
<protein>
    <recommendedName>
        <fullName evidence="12">Molybdenum transport system permease</fullName>
    </recommendedName>
</protein>
<evidence type="ECO:0000256" key="8">
    <source>
        <dbReference type="ARBA" id="ARBA00022692"/>
    </source>
</evidence>
<dbReference type="GO" id="GO:0015098">
    <property type="term" value="F:molybdate ion transmembrane transporter activity"/>
    <property type="evidence" value="ECO:0007669"/>
    <property type="project" value="UniProtKB-UniRule"/>
</dbReference>
<dbReference type="OrthoDB" id="9795403at2"/>
<feature type="transmembrane region" description="Helical" evidence="11">
    <location>
        <begin position="192"/>
        <end position="210"/>
    </location>
</feature>
<evidence type="ECO:0000256" key="1">
    <source>
        <dbReference type="ARBA" id="ARBA00002949"/>
    </source>
</evidence>
<organism evidence="14 15">
    <name type="scientific">Shewanella livingstonensis</name>
    <dbReference type="NCBI Taxonomy" id="150120"/>
    <lineage>
        <taxon>Bacteria</taxon>
        <taxon>Pseudomonadati</taxon>
        <taxon>Pseudomonadota</taxon>
        <taxon>Gammaproteobacteria</taxon>
        <taxon>Alteromonadales</taxon>
        <taxon>Shewanellaceae</taxon>
        <taxon>Shewanella</taxon>
    </lineage>
</organism>
<dbReference type="SUPFAM" id="SSF161098">
    <property type="entry name" value="MetI-like"/>
    <property type="match status" value="1"/>
</dbReference>
<keyword evidence="4 11" id="KW-0813">Transport</keyword>
<dbReference type="Gene3D" id="1.10.3720.10">
    <property type="entry name" value="MetI-like"/>
    <property type="match status" value="1"/>
</dbReference>
<dbReference type="RefSeq" id="WP_124729220.1">
    <property type="nucleotide sequence ID" value="NZ_CBCSKC010000033.1"/>
</dbReference>
<dbReference type="FunFam" id="1.10.3720.10:FF:000054">
    <property type="entry name" value="Molybdenum transport system permease"/>
    <property type="match status" value="1"/>
</dbReference>
<dbReference type="PROSITE" id="PS50928">
    <property type="entry name" value="ABC_TM1"/>
    <property type="match status" value="1"/>
</dbReference>
<name>A0A3G8LQ95_9GAMM</name>
<feature type="transmembrane region" description="Helical" evidence="11">
    <location>
        <begin position="44"/>
        <end position="63"/>
    </location>
</feature>
<evidence type="ECO:0000256" key="11">
    <source>
        <dbReference type="RuleBase" id="RU363032"/>
    </source>
</evidence>
<gene>
    <name evidence="14" type="primary">modB</name>
    <name evidence="14" type="ORF">EGC82_01585</name>
</gene>
<feature type="domain" description="ABC transmembrane type-1" evidence="13">
    <location>
        <begin position="6"/>
        <end position="210"/>
    </location>
</feature>
<comment type="function">
    <text evidence="1 12">Part of the binding-protein-dependent transport system for molybdenum; probably responsible for the translocation of the substrate across the membrane.</text>
</comment>
<dbReference type="InterPro" id="IPR011867">
    <property type="entry name" value="ModB_ABC"/>
</dbReference>
<feature type="transmembrane region" description="Helical" evidence="11">
    <location>
        <begin position="83"/>
        <end position="103"/>
    </location>
</feature>
<keyword evidence="5" id="KW-1003">Cell membrane</keyword>
<dbReference type="NCBIfam" id="TIGR02141">
    <property type="entry name" value="modB_ABC"/>
    <property type="match status" value="1"/>
</dbReference>
<evidence type="ECO:0000256" key="6">
    <source>
        <dbReference type="ARBA" id="ARBA00022505"/>
    </source>
</evidence>
<evidence type="ECO:0000256" key="12">
    <source>
        <dbReference type="RuleBase" id="RU365097"/>
    </source>
</evidence>
<evidence type="ECO:0000256" key="7">
    <source>
        <dbReference type="ARBA" id="ARBA00022519"/>
    </source>
</evidence>
<feature type="transmembrane region" description="Helical" evidence="11">
    <location>
        <begin position="6"/>
        <end position="32"/>
    </location>
</feature>
<keyword evidence="6 12" id="KW-0500">Molybdenum</keyword>
<reference evidence="15" key="1">
    <citation type="submission" date="2018-11" db="EMBL/GenBank/DDBJ databases">
        <title>Shewanella sp. M2.</title>
        <authorList>
            <person name="Hwang Y.J."/>
            <person name="Hwang C.Y."/>
        </authorList>
    </citation>
    <scope>NUCLEOTIDE SEQUENCE [LARGE SCALE GENOMIC DNA]</scope>
    <source>
        <strain evidence="15">LMG 19866</strain>
    </source>
</reference>
<keyword evidence="10 11" id="KW-0472">Membrane</keyword>
<dbReference type="CDD" id="cd06261">
    <property type="entry name" value="TM_PBP2"/>
    <property type="match status" value="1"/>
</dbReference>
<comment type="subcellular location">
    <subcellularLocation>
        <location evidence="2 12">Cell inner membrane</location>
        <topology evidence="2 12">Multi-pass membrane protein</topology>
    </subcellularLocation>
    <subcellularLocation>
        <location evidence="11">Cell membrane</location>
        <topology evidence="11">Multi-pass membrane protein</topology>
    </subcellularLocation>
</comment>
<evidence type="ECO:0000259" key="13">
    <source>
        <dbReference type="PROSITE" id="PS50928"/>
    </source>
</evidence>
<sequence length="226" mass="24796">MDWQALWLSVKLSCFTVVLLIPLAILVGRWLAFRQFKGKSWIEALIMVPLVLPPTVIGYYLLVGLGNQSMIGQWVEQLTGQQLVFHFSGLVIASIIVNIPFAVQPIQRAFETIPIDIRDAAACCGMSRLRIFFRIELPMIWPGVLTAVVLCFSHVLGEFGVVLMLGGNIAGETKTISIAIYDSVQAFDFDSAGMMSLVLLLFAVSALALTTSMSRRLGGHHGASQR</sequence>
<dbReference type="InterPro" id="IPR000515">
    <property type="entry name" value="MetI-like"/>
</dbReference>
<accession>A0A3G8LQ95</accession>